<reference evidence="2 3" key="1">
    <citation type="submission" date="2019-04" db="EMBL/GenBank/DDBJ databases">
        <title>Genome of a novel bacterium Candidatus Jettenia ecosi reconstructed from metagenome of an anammox bioreactor.</title>
        <authorList>
            <person name="Mardanov A.V."/>
            <person name="Beletsky A.V."/>
            <person name="Ravin N.V."/>
            <person name="Botchkova E.A."/>
            <person name="Litti Y.V."/>
            <person name="Nozhevnikova A.N."/>
        </authorList>
    </citation>
    <scope>NUCLEOTIDE SEQUENCE [LARGE SCALE GENOMIC DNA]</scope>
    <source>
        <strain evidence="2">J2</strain>
    </source>
</reference>
<proteinExistence type="predicted"/>
<name>A0A533QAK0_9BACT</name>
<evidence type="ECO:0000313" key="2">
    <source>
        <dbReference type="EMBL" id="TLD41702.1"/>
    </source>
</evidence>
<gene>
    <name evidence="2" type="ORF">JETT_2063</name>
</gene>
<dbReference type="Proteomes" id="UP000319783">
    <property type="component" value="Unassembled WGS sequence"/>
</dbReference>
<keyword evidence="1" id="KW-1133">Transmembrane helix</keyword>
<feature type="transmembrane region" description="Helical" evidence="1">
    <location>
        <begin position="21"/>
        <end position="41"/>
    </location>
</feature>
<dbReference type="AlphaFoldDB" id="A0A533QAK0"/>
<sequence>MDESPKTTLEKMKQILQTSIEFLKIIFMVFLRLFNLFNHFYG</sequence>
<protein>
    <submittedName>
        <fullName evidence="2">Uncharacterized protein</fullName>
    </submittedName>
</protein>
<accession>A0A533QAK0</accession>
<evidence type="ECO:0000313" key="3">
    <source>
        <dbReference type="Proteomes" id="UP000319783"/>
    </source>
</evidence>
<organism evidence="2 3">
    <name type="scientific">Candidatus Jettenia ecosi</name>
    <dbReference type="NCBI Taxonomy" id="2494326"/>
    <lineage>
        <taxon>Bacteria</taxon>
        <taxon>Pseudomonadati</taxon>
        <taxon>Planctomycetota</taxon>
        <taxon>Candidatus Brocadiia</taxon>
        <taxon>Candidatus Brocadiales</taxon>
        <taxon>Candidatus Brocadiaceae</taxon>
        <taxon>Candidatus Jettenia</taxon>
    </lineage>
</organism>
<evidence type="ECO:0000256" key="1">
    <source>
        <dbReference type="SAM" id="Phobius"/>
    </source>
</evidence>
<keyword evidence="1" id="KW-0812">Transmembrane</keyword>
<comment type="caution">
    <text evidence="2">The sequence shown here is derived from an EMBL/GenBank/DDBJ whole genome shotgun (WGS) entry which is preliminary data.</text>
</comment>
<dbReference type="EMBL" id="SULG01000039">
    <property type="protein sequence ID" value="TLD41702.1"/>
    <property type="molecule type" value="Genomic_DNA"/>
</dbReference>
<keyword evidence="1" id="KW-0472">Membrane</keyword>